<dbReference type="Proteomes" id="UP001165122">
    <property type="component" value="Unassembled WGS sequence"/>
</dbReference>
<dbReference type="NCBIfam" id="TIGR02097">
    <property type="entry name" value="yccV"/>
    <property type="match status" value="1"/>
</dbReference>
<dbReference type="EMBL" id="BRXW01000732">
    <property type="protein sequence ID" value="GMH75652.1"/>
    <property type="molecule type" value="Genomic_DNA"/>
</dbReference>
<proteinExistence type="predicted"/>
<comment type="caution">
    <text evidence="2">The sequence shown here is derived from an EMBL/GenBank/DDBJ whole genome shotgun (WGS) entry which is preliminary data.</text>
</comment>
<dbReference type="GO" id="GO:0003677">
    <property type="term" value="F:DNA binding"/>
    <property type="evidence" value="ECO:0007669"/>
    <property type="project" value="InterPro"/>
</dbReference>
<dbReference type="OrthoDB" id="198603at2759"/>
<keyword evidence="3" id="KW-1185">Reference proteome</keyword>
<evidence type="ECO:0000259" key="1">
    <source>
        <dbReference type="SMART" id="SM00992"/>
    </source>
</evidence>
<name>A0A9W7AUB6_9STRA</name>
<reference evidence="3" key="1">
    <citation type="journal article" date="2023" name="Commun. Biol.">
        <title>Genome analysis of Parmales, the sister group of diatoms, reveals the evolutionary specialization of diatoms from phago-mixotrophs to photoautotrophs.</title>
        <authorList>
            <person name="Ban H."/>
            <person name="Sato S."/>
            <person name="Yoshikawa S."/>
            <person name="Yamada K."/>
            <person name="Nakamura Y."/>
            <person name="Ichinomiya M."/>
            <person name="Sato N."/>
            <person name="Blanc-Mathieu R."/>
            <person name="Endo H."/>
            <person name="Kuwata A."/>
            <person name="Ogata H."/>
        </authorList>
    </citation>
    <scope>NUCLEOTIDE SEQUENCE [LARGE SCALE GENOMIC DNA]</scope>
    <source>
        <strain evidence="3">NIES 3700</strain>
    </source>
</reference>
<dbReference type="InterPro" id="IPR011990">
    <property type="entry name" value="TPR-like_helical_dom_sf"/>
</dbReference>
<dbReference type="AlphaFoldDB" id="A0A9W7AUB6"/>
<sequence length="735" mass="84245">MSGLPSVLYRSLMKWTRHPSHLHLPSSYLPPYLLTSSIYDYTSMSFKPHSTESCHLPLNNILRVRAAVKCAFNLRRSEEDDEQSNKYIDEAFDALRTLNDLSPILEAELEEHNRNGDRENLDYRVGDVVLHEDGWRGVVYYWSRNSHLNNENESGTEEDGEEEEPHYLVLPSPSDLDFYPLRLDDNLSVIGGILPEQNKDSETIKSLISRIWGPTLTSTRVTDSSTITLGHNFSVLISSGQIVSQSDLRPLEPTLKCIETKTLPVPISGRFEPTPFTGFNHTTKTFELSTSLKFLFPNDALSSIKPLPDPIKDSENLIIDWLSNSVSSQLKTIASKYSDEHVLLLGQESHPYGMYKSSISTIQSEGTSAKQLSAFNKLVIESSEVIRSREKLVDPETGEKVPFKFECGQVVRHKLYGFRGVVNNMDSEARFDVSNWDGLKDVSTLDQPFYVIIPDEEDCVEAFGQARQWRYVIEENLERDQLLSINENWLNHLNVSWNTDTESYNVSVETEIKNGVNSSLHKPTIDFISEINDCCQSILASVPQNTSGVDSSHFWTMLKNSTSQIQSLHYQQFLTETSRALTSTQSREEYAELIDLLTKRYNTEFDLDETLAYVDRFLEKEDLVEAWNWKSIILSHHGETESIEHAIKYIDEEVLTRSPYHWRAIIGKAEALAKLKKWKEARQALDDVLEINPWSGTDKNFHYMVRFYDDKIKHDEVGEKLKETLKEEEEEVNSK</sequence>
<dbReference type="Gene3D" id="2.30.30.390">
    <property type="entry name" value="Hemimethylated DNA-binding domain"/>
    <property type="match status" value="1"/>
</dbReference>
<gene>
    <name evidence="2" type="ORF">TrLO_g7196</name>
</gene>
<dbReference type="SUPFAM" id="SSF48452">
    <property type="entry name" value="TPR-like"/>
    <property type="match status" value="1"/>
</dbReference>
<evidence type="ECO:0000313" key="2">
    <source>
        <dbReference type="EMBL" id="GMH75652.1"/>
    </source>
</evidence>
<dbReference type="Pfam" id="PF08755">
    <property type="entry name" value="YccV-like"/>
    <property type="match status" value="1"/>
</dbReference>
<dbReference type="SUPFAM" id="SSF141255">
    <property type="entry name" value="YccV-like"/>
    <property type="match status" value="1"/>
</dbReference>
<dbReference type="SMART" id="SM00992">
    <property type="entry name" value="YccV-like"/>
    <property type="match status" value="1"/>
</dbReference>
<organism evidence="2 3">
    <name type="scientific">Triparma laevis f. longispina</name>
    <dbReference type="NCBI Taxonomy" id="1714387"/>
    <lineage>
        <taxon>Eukaryota</taxon>
        <taxon>Sar</taxon>
        <taxon>Stramenopiles</taxon>
        <taxon>Ochrophyta</taxon>
        <taxon>Bolidophyceae</taxon>
        <taxon>Parmales</taxon>
        <taxon>Triparmaceae</taxon>
        <taxon>Triparma</taxon>
    </lineage>
</organism>
<accession>A0A9W7AUB6</accession>
<evidence type="ECO:0000313" key="3">
    <source>
        <dbReference type="Proteomes" id="UP001165122"/>
    </source>
</evidence>
<dbReference type="InterPro" id="IPR011722">
    <property type="entry name" value="Hemimethylated_DNA-bd_dom"/>
</dbReference>
<dbReference type="Gene3D" id="1.25.40.10">
    <property type="entry name" value="Tetratricopeptide repeat domain"/>
    <property type="match status" value="1"/>
</dbReference>
<protein>
    <recommendedName>
        <fullName evidence="1">Hemimethylated DNA-binding domain-containing protein</fullName>
    </recommendedName>
</protein>
<dbReference type="InterPro" id="IPR036623">
    <property type="entry name" value="Hemimethylated_DNA-bd_sf"/>
</dbReference>
<feature type="domain" description="Hemimethylated DNA-binding" evidence="1">
    <location>
        <begin position="404"/>
        <end position="507"/>
    </location>
</feature>